<keyword evidence="5" id="KW-1185">Reference proteome</keyword>
<name>A0ABU1MXL4_9CAUL</name>
<feature type="compositionally biased region" description="Polar residues" evidence="1">
    <location>
        <begin position="42"/>
        <end position="52"/>
    </location>
</feature>
<evidence type="ECO:0000313" key="4">
    <source>
        <dbReference type="EMBL" id="MDR6530914.1"/>
    </source>
</evidence>
<proteinExistence type="predicted"/>
<dbReference type="RefSeq" id="WP_056758040.1">
    <property type="nucleotide sequence ID" value="NZ_BMLD01000003.1"/>
</dbReference>
<dbReference type="EMBL" id="JAVDRL010000004">
    <property type="protein sequence ID" value="MDR6530914.1"/>
    <property type="molecule type" value="Genomic_DNA"/>
</dbReference>
<feature type="region of interest" description="Disordered" evidence="1">
    <location>
        <begin position="27"/>
        <end position="54"/>
    </location>
</feature>
<accession>A0ABU1MXL4</accession>
<evidence type="ECO:0000313" key="5">
    <source>
        <dbReference type="Proteomes" id="UP001262754"/>
    </source>
</evidence>
<reference evidence="4 5" key="1">
    <citation type="submission" date="2023-07" db="EMBL/GenBank/DDBJ databases">
        <title>Sorghum-associated microbial communities from plants grown in Nebraska, USA.</title>
        <authorList>
            <person name="Schachtman D."/>
        </authorList>
    </citation>
    <scope>NUCLEOTIDE SEQUENCE [LARGE SCALE GENOMIC DNA]</scope>
    <source>
        <strain evidence="4 5">DS2154</strain>
    </source>
</reference>
<dbReference type="PANTHER" id="PTHR38593">
    <property type="entry name" value="BLR2558 PROTEIN"/>
    <property type="match status" value="1"/>
</dbReference>
<protein>
    <submittedName>
        <fullName evidence="4">Membrane protein</fullName>
    </submittedName>
</protein>
<feature type="signal peptide" evidence="2">
    <location>
        <begin position="1"/>
        <end position="19"/>
    </location>
</feature>
<feature type="domain" description="DUF4142" evidence="3">
    <location>
        <begin position="57"/>
        <end position="193"/>
    </location>
</feature>
<organism evidence="4 5">
    <name type="scientific">Caulobacter rhizosphaerae</name>
    <dbReference type="NCBI Taxonomy" id="2010972"/>
    <lineage>
        <taxon>Bacteria</taxon>
        <taxon>Pseudomonadati</taxon>
        <taxon>Pseudomonadota</taxon>
        <taxon>Alphaproteobacteria</taxon>
        <taxon>Caulobacterales</taxon>
        <taxon>Caulobacteraceae</taxon>
        <taxon>Caulobacter</taxon>
    </lineage>
</organism>
<comment type="caution">
    <text evidence="4">The sequence shown here is derived from an EMBL/GenBank/DDBJ whole genome shotgun (WGS) entry which is preliminary data.</text>
</comment>
<dbReference type="Pfam" id="PF13628">
    <property type="entry name" value="DUF4142"/>
    <property type="match status" value="1"/>
</dbReference>
<feature type="chain" id="PRO_5045960391" evidence="2">
    <location>
        <begin position="20"/>
        <end position="201"/>
    </location>
</feature>
<evidence type="ECO:0000256" key="1">
    <source>
        <dbReference type="SAM" id="MobiDB-lite"/>
    </source>
</evidence>
<dbReference type="InterPro" id="IPR025419">
    <property type="entry name" value="DUF4142"/>
</dbReference>
<dbReference type="Proteomes" id="UP001262754">
    <property type="component" value="Unassembled WGS sequence"/>
</dbReference>
<evidence type="ECO:0000256" key="2">
    <source>
        <dbReference type="SAM" id="SignalP"/>
    </source>
</evidence>
<dbReference type="PANTHER" id="PTHR38593:SF1">
    <property type="entry name" value="BLR2558 PROTEIN"/>
    <property type="match status" value="1"/>
</dbReference>
<sequence length="201" mass="20919">MTRKLLIVGAAIAALSVAACGQKSDETKGAATPAEQAATPDANPSATVPTPSDETKAATFVEKAAATDMYEIEAAKVAAKRSTNAQVKKFAAMMEKAHTKTTEDLKAAIAASGAALTPPTALPADLQDKLDDLNKADDKDFDKTYADDQVDVHQAALNLMQRYAQDGDTAAIKAFAAATAPAVQEHLNEAEGLKKGFDKAD</sequence>
<keyword evidence="2" id="KW-0732">Signal</keyword>
<dbReference type="PROSITE" id="PS51257">
    <property type="entry name" value="PROKAR_LIPOPROTEIN"/>
    <property type="match status" value="1"/>
</dbReference>
<evidence type="ECO:0000259" key="3">
    <source>
        <dbReference type="Pfam" id="PF13628"/>
    </source>
</evidence>
<dbReference type="InterPro" id="IPR012347">
    <property type="entry name" value="Ferritin-like"/>
</dbReference>
<dbReference type="Gene3D" id="1.20.1260.10">
    <property type="match status" value="1"/>
</dbReference>
<gene>
    <name evidence="4" type="ORF">J2800_001653</name>
</gene>